<dbReference type="STRING" id="317619.GCA_000332315_02098"/>
<proteinExistence type="inferred from homology"/>
<dbReference type="NCBIfam" id="TIGR02103">
    <property type="entry name" value="pullul_strch"/>
    <property type="match status" value="1"/>
</dbReference>
<evidence type="ECO:0000259" key="4">
    <source>
        <dbReference type="Pfam" id="PF17967"/>
    </source>
</evidence>
<protein>
    <submittedName>
        <fullName evidence="5">Alpha-1,6-glucosidase</fullName>
    </submittedName>
</protein>
<dbReference type="Gene3D" id="2.60.40.1180">
    <property type="entry name" value="Golgi alpha-mannosidase II"/>
    <property type="match status" value="1"/>
</dbReference>
<dbReference type="PANTHER" id="PTHR43002">
    <property type="entry name" value="GLYCOGEN DEBRANCHING ENZYME"/>
    <property type="match status" value="1"/>
</dbReference>
<dbReference type="GO" id="GO:0005975">
    <property type="term" value="P:carbohydrate metabolic process"/>
    <property type="evidence" value="ECO:0007669"/>
    <property type="project" value="InterPro"/>
</dbReference>
<dbReference type="GO" id="GO:0051060">
    <property type="term" value="F:pullulanase activity"/>
    <property type="evidence" value="ECO:0007669"/>
    <property type="project" value="InterPro"/>
</dbReference>
<dbReference type="AlphaFoldDB" id="A0A0M2PRA6"/>
<name>A0A0M2PRA6_PROHO</name>
<dbReference type="SUPFAM" id="SSF51011">
    <property type="entry name" value="Glycosyl hydrolase domain"/>
    <property type="match status" value="1"/>
</dbReference>
<dbReference type="CDD" id="cd11341">
    <property type="entry name" value="AmyAc_Pullulanase_LD-like"/>
    <property type="match status" value="1"/>
</dbReference>
<dbReference type="EMBL" id="AJTX02000006">
    <property type="protein sequence ID" value="KKI99065.1"/>
    <property type="molecule type" value="Genomic_DNA"/>
</dbReference>
<dbReference type="InterPro" id="IPR013783">
    <property type="entry name" value="Ig-like_fold"/>
</dbReference>
<comment type="similarity">
    <text evidence="1">Belongs to the glycosyl hydrolase 13 family.</text>
</comment>
<feature type="domain" description="Glycoside hydrolase family 13 N-terminal" evidence="2">
    <location>
        <begin position="150"/>
        <end position="237"/>
    </location>
</feature>
<dbReference type="InterPro" id="IPR013780">
    <property type="entry name" value="Glyco_hydro_b"/>
</dbReference>
<dbReference type="InterPro" id="IPR017853">
    <property type="entry name" value="GH"/>
</dbReference>
<dbReference type="InterPro" id="IPR004193">
    <property type="entry name" value="Glyco_hydro_13_N"/>
</dbReference>
<dbReference type="Pfam" id="PF02922">
    <property type="entry name" value="CBM_48"/>
    <property type="match status" value="1"/>
</dbReference>
<dbReference type="eggNOG" id="COG1523">
    <property type="taxonomic scope" value="Bacteria"/>
</dbReference>
<reference evidence="5" key="1">
    <citation type="submission" date="2012-04" db="EMBL/GenBank/DDBJ databases">
        <authorList>
            <person name="Borisov I.G."/>
            <person name="Ivanikova N.V."/>
            <person name="Pinevich A.V."/>
        </authorList>
    </citation>
    <scope>NUCLEOTIDE SEQUENCE</scope>
    <source>
        <strain evidence="5">CALU 1027</strain>
    </source>
</reference>
<evidence type="ECO:0000259" key="2">
    <source>
        <dbReference type="Pfam" id="PF02922"/>
    </source>
</evidence>
<evidence type="ECO:0000313" key="5">
    <source>
        <dbReference type="EMBL" id="KKI99065.1"/>
    </source>
</evidence>
<dbReference type="RefSeq" id="WP_017712529.1">
    <property type="nucleotide sequence ID" value="NZ_KB235937.1"/>
</dbReference>
<evidence type="ECO:0000259" key="3">
    <source>
        <dbReference type="Pfam" id="PF11852"/>
    </source>
</evidence>
<accession>A0A0M2PRA6</accession>
<dbReference type="InterPro" id="IPR014756">
    <property type="entry name" value="Ig_E-set"/>
</dbReference>
<dbReference type="Proteomes" id="UP000034681">
    <property type="component" value="Unassembled WGS sequence"/>
</dbReference>
<organism evidence="5 6">
    <name type="scientific">Prochlorothrix hollandica PCC 9006 = CALU 1027</name>
    <dbReference type="NCBI Taxonomy" id="317619"/>
    <lineage>
        <taxon>Bacteria</taxon>
        <taxon>Bacillati</taxon>
        <taxon>Cyanobacteriota</taxon>
        <taxon>Cyanophyceae</taxon>
        <taxon>Prochlorotrichales</taxon>
        <taxon>Prochlorotrichaceae</taxon>
        <taxon>Prochlorothrix</taxon>
    </lineage>
</organism>
<dbReference type="Gene3D" id="3.20.20.80">
    <property type="entry name" value="Glycosidases"/>
    <property type="match status" value="1"/>
</dbReference>
<dbReference type="InterPro" id="IPR024561">
    <property type="entry name" value="Pullul_strch_C"/>
</dbReference>
<dbReference type="Pfam" id="PF17967">
    <property type="entry name" value="Pullulanase_N2"/>
    <property type="match status" value="1"/>
</dbReference>
<dbReference type="SUPFAM" id="SSF81296">
    <property type="entry name" value="E set domains"/>
    <property type="match status" value="2"/>
</dbReference>
<feature type="domain" description="Pullulanase N2" evidence="4">
    <location>
        <begin position="36"/>
        <end position="142"/>
    </location>
</feature>
<sequence length="908" mass="101621">MGSLTLAPLGSSYLPPALADHLSAHGDGVQEWGDRRAMWLDRQVLAWNTTAVTYELHHDRSGNLIVPYGSGHGIPLNANKPLSWGQYPKYPNLAGYITLYLPEIFQNQVPGLLQEELALAGYDANGHLVASTGVQLQGVLDDLFSYDGALGVVYDQAQTPTLKVWAPTAQQVNLYRFTSIEPESPAIVQAMDRDPNTGVWSITGDPSWNQQFYRYETTVFFPDTGQIEVNQVTDPYSVNLSLNSNYSQIVNLAAADTKPDGWDTLVKPPLDAPEDMVIYEVHTRDFSSQDQTVASGDRGTFKAFTYDGQGDKPLSNGMKHLIQLAQAGLTHIHLMPVFDVASINEDPSAQINPNPLILGQLGPASKLQQAVVGLVRESDSFNWGYDPYHYGVPEGSYATQQTGTARILEFREMVKSLSDNGLRLIMDVVYNHTSSSALYPESVLDKIVPNYYYRLTNDGYHYTSSCCPDTATEFHMMQKLMVDTIVRWAKDYKVDGFRFDFMGFHTLDNMVALQNKLHSLTLEQDGVDGSQIYLYGEGWDFGSAQQRGFRIANQYNLGGTGIGTFNDRPRESIYGGFDPKPQQGFINGQSYDWNGYDGSEGNYRRSHDDLLFSSDRIRVGLVGGLKDFTFIDRYGQVTYSQNLGGYTEDPQESVNYMTAHDNETLFDLNVYKLPMGKNGMGVTTLADRVRVQNLGLSIIGLSQGIPFFPMGTDMLRSKSLDHNSYDSGDWFNRVDFSYETNHFGSGLPPVWNNQYLWPFQEQFLGDPRFQPERKDIEAAVNHFQEILKIRKSSKLFRLETAKDIQSRLRFYNNGPAQRDGVIIMAISDQIAPDLDPDHEAVVVVFNANKFGQELLVPDLRGFDLQLHPIQQQSVDPVVRSAHFDTSSGNFNIPARTTAVFVMNPEPTP</sequence>
<dbReference type="Gene3D" id="2.60.40.10">
    <property type="entry name" value="Immunoglobulins"/>
    <property type="match status" value="1"/>
</dbReference>
<evidence type="ECO:0000256" key="1">
    <source>
        <dbReference type="ARBA" id="ARBA00008061"/>
    </source>
</evidence>
<feature type="domain" description="Alpha-1,6-glucosidases pullulanase-type C-terminal" evidence="3">
    <location>
        <begin position="738"/>
        <end position="902"/>
    </location>
</feature>
<comment type="caution">
    <text evidence="5">The sequence shown here is derived from an EMBL/GenBank/DDBJ whole genome shotgun (WGS) entry which is preliminary data.</text>
</comment>
<gene>
    <name evidence="5" type="ORF">PROH_14810</name>
</gene>
<dbReference type="Pfam" id="PF11852">
    <property type="entry name" value="Pullul_strch_C"/>
    <property type="match status" value="1"/>
</dbReference>
<dbReference type="InterPro" id="IPR011839">
    <property type="entry name" value="Pullul_strch"/>
</dbReference>
<keyword evidence="6" id="KW-1185">Reference proteome</keyword>
<dbReference type="SUPFAM" id="SSF51445">
    <property type="entry name" value="(Trans)glycosidases"/>
    <property type="match status" value="1"/>
</dbReference>
<dbReference type="CDD" id="cd02860">
    <property type="entry name" value="E_set_Pullulanase"/>
    <property type="match status" value="1"/>
</dbReference>
<dbReference type="Gene3D" id="2.60.40.1130">
    <property type="entry name" value="Rab geranylgeranyltransferase alpha-subunit, insert domain"/>
    <property type="match status" value="1"/>
</dbReference>
<evidence type="ECO:0000313" key="6">
    <source>
        <dbReference type="Proteomes" id="UP000034681"/>
    </source>
</evidence>
<dbReference type="InterPro" id="IPR040671">
    <property type="entry name" value="Pullulanase_N2"/>
</dbReference>